<accession>A0ABP7E3R2</accession>
<comment type="similarity">
    <text evidence="1">Belongs to the LysR transcriptional regulatory family.</text>
</comment>
<dbReference type="InterPro" id="IPR036390">
    <property type="entry name" value="WH_DNA-bd_sf"/>
</dbReference>
<evidence type="ECO:0000259" key="5">
    <source>
        <dbReference type="PROSITE" id="PS50931"/>
    </source>
</evidence>
<evidence type="ECO:0000256" key="1">
    <source>
        <dbReference type="ARBA" id="ARBA00009437"/>
    </source>
</evidence>
<keyword evidence="3" id="KW-0238">DNA-binding</keyword>
<dbReference type="Gene3D" id="3.40.190.10">
    <property type="entry name" value="Periplasmic binding protein-like II"/>
    <property type="match status" value="2"/>
</dbReference>
<evidence type="ECO:0000256" key="2">
    <source>
        <dbReference type="ARBA" id="ARBA00023015"/>
    </source>
</evidence>
<protein>
    <submittedName>
        <fullName evidence="6">LysR family transcriptional regulator</fullName>
    </submittedName>
</protein>
<dbReference type="PRINTS" id="PR00039">
    <property type="entry name" value="HTHLYSR"/>
</dbReference>
<dbReference type="Pfam" id="PF00126">
    <property type="entry name" value="HTH_1"/>
    <property type="match status" value="1"/>
</dbReference>
<dbReference type="SUPFAM" id="SSF53850">
    <property type="entry name" value="Periplasmic binding protein-like II"/>
    <property type="match status" value="1"/>
</dbReference>
<dbReference type="InterPro" id="IPR005119">
    <property type="entry name" value="LysR_subst-bd"/>
</dbReference>
<dbReference type="PROSITE" id="PS50931">
    <property type="entry name" value="HTH_LYSR"/>
    <property type="match status" value="1"/>
</dbReference>
<sequence length="303" mass="32672">MLDVRRLQIFLAVAEEGSVTAAAQRLYLTQSAVSQQVQALERELDVPLLRRVARGVRLTPAGAALAGHARDLFGRLTTVEEEIRSFAGGSREIRLGAFASAGVELLPLALRTFRAGRPDVRVLLNSVHADAPQAGLRDGLFQAVLTWEYDFSPQTADRALVQWHLPDDPLRAVLPLGHPLAGRDEIPLADLADERWVVRAHRAPYAEAYETMCAAAGFAPAVAFRTDDYQSLQGLVAAGMGISLAPALSLLPHREDIAVVRLAPPAPARRVTALTLTDPGAGTPLRELLEILDDTARSLLAGR</sequence>
<dbReference type="PANTHER" id="PTHR30346:SF29">
    <property type="entry name" value="LYSR SUBSTRATE-BINDING"/>
    <property type="match status" value="1"/>
</dbReference>
<feature type="domain" description="HTH lysR-type" evidence="5">
    <location>
        <begin position="2"/>
        <end position="59"/>
    </location>
</feature>
<dbReference type="RefSeq" id="WP_345641545.1">
    <property type="nucleotide sequence ID" value="NZ_BAABEP010000003.1"/>
</dbReference>
<evidence type="ECO:0000313" key="7">
    <source>
        <dbReference type="Proteomes" id="UP001499884"/>
    </source>
</evidence>
<keyword evidence="7" id="KW-1185">Reference proteome</keyword>
<keyword evidence="2" id="KW-0805">Transcription regulation</keyword>
<name>A0ABP7E3R2_9ACTN</name>
<dbReference type="SUPFAM" id="SSF46785">
    <property type="entry name" value="Winged helix' DNA-binding domain"/>
    <property type="match status" value="1"/>
</dbReference>
<keyword evidence="4" id="KW-0804">Transcription</keyword>
<dbReference type="PANTHER" id="PTHR30346">
    <property type="entry name" value="TRANSCRIPTIONAL DUAL REGULATOR HCAR-RELATED"/>
    <property type="match status" value="1"/>
</dbReference>
<reference evidence="7" key="1">
    <citation type="journal article" date="2019" name="Int. J. Syst. Evol. Microbiol.">
        <title>The Global Catalogue of Microorganisms (GCM) 10K type strain sequencing project: providing services to taxonomists for standard genome sequencing and annotation.</title>
        <authorList>
            <consortium name="The Broad Institute Genomics Platform"/>
            <consortium name="The Broad Institute Genome Sequencing Center for Infectious Disease"/>
            <person name="Wu L."/>
            <person name="Ma J."/>
        </authorList>
    </citation>
    <scope>NUCLEOTIDE SEQUENCE [LARGE SCALE GENOMIC DNA]</scope>
    <source>
        <strain evidence="7">JCM 30846</strain>
    </source>
</reference>
<dbReference type="Proteomes" id="UP001499884">
    <property type="component" value="Unassembled WGS sequence"/>
</dbReference>
<evidence type="ECO:0000256" key="3">
    <source>
        <dbReference type="ARBA" id="ARBA00023125"/>
    </source>
</evidence>
<proteinExistence type="inferred from homology"/>
<comment type="caution">
    <text evidence="6">The sequence shown here is derived from an EMBL/GenBank/DDBJ whole genome shotgun (WGS) entry which is preliminary data.</text>
</comment>
<gene>
    <name evidence="6" type="ORF">GCM10023082_09600</name>
</gene>
<dbReference type="InterPro" id="IPR000847">
    <property type="entry name" value="LysR_HTH_N"/>
</dbReference>
<evidence type="ECO:0000256" key="4">
    <source>
        <dbReference type="ARBA" id="ARBA00023163"/>
    </source>
</evidence>
<dbReference type="EMBL" id="BAABEP010000003">
    <property type="protein sequence ID" value="GAA3713913.1"/>
    <property type="molecule type" value="Genomic_DNA"/>
</dbReference>
<organism evidence="6 7">
    <name type="scientific">Streptomyces tremellae</name>
    <dbReference type="NCBI Taxonomy" id="1124239"/>
    <lineage>
        <taxon>Bacteria</taxon>
        <taxon>Bacillati</taxon>
        <taxon>Actinomycetota</taxon>
        <taxon>Actinomycetes</taxon>
        <taxon>Kitasatosporales</taxon>
        <taxon>Streptomycetaceae</taxon>
        <taxon>Streptomyces</taxon>
    </lineage>
</organism>
<dbReference type="Gene3D" id="1.10.10.10">
    <property type="entry name" value="Winged helix-like DNA-binding domain superfamily/Winged helix DNA-binding domain"/>
    <property type="match status" value="1"/>
</dbReference>
<dbReference type="Pfam" id="PF03466">
    <property type="entry name" value="LysR_substrate"/>
    <property type="match status" value="1"/>
</dbReference>
<dbReference type="InterPro" id="IPR036388">
    <property type="entry name" value="WH-like_DNA-bd_sf"/>
</dbReference>
<evidence type="ECO:0000313" key="6">
    <source>
        <dbReference type="EMBL" id="GAA3713913.1"/>
    </source>
</evidence>